<evidence type="ECO:0000313" key="6">
    <source>
        <dbReference type="Proteomes" id="UP000001396"/>
    </source>
</evidence>
<keyword evidence="2 3" id="KW-0040">ANK repeat</keyword>
<dbReference type="InterPro" id="IPR036770">
    <property type="entry name" value="Ankyrin_rpt-contain_sf"/>
</dbReference>
<reference evidence="5 6" key="1">
    <citation type="journal article" date="2011" name="Genome Res.">
        <title>Phylogeny-wide analysis of social amoeba genomes highlights ancient origins for complex intercellular communication.</title>
        <authorList>
            <person name="Heidel A.J."/>
            <person name="Lawal H.M."/>
            <person name="Felder M."/>
            <person name="Schilde C."/>
            <person name="Helps N.R."/>
            <person name="Tunggal B."/>
            <person name="Rivero F."/>
            <person name="John U."/>
            <person name="Schleicher M."/>
            <person name="Eichinger L."/>
            <person name="Platzer M."/>
            <person name="Noegel A.A."/>
            <person name="Schaap P."/>
            <person name="Gloeckner G."/>
        </authorList>
    </citation>
    <scope>NUCLEOTIDE SEQUENCE [LARGE SCALE GENOMIC DNA]</scope>
    <source>
        <strain evidence="6">ATCC 26659 / Pp 5 / PN500</strain>
    </source>
</reference>
<accession>D3B3E0</accession>
<organism evidence="5 6">
    <name type="scientific">Heterostelium pallidum (strain ATCC 26659 / Pp 5 / PN500)</name>
    <name type="common">Cellular slime mold</name>
    <name type="synonym">Polysphondylium pallidum</name>
    <dbReference type="NCBI Taxonomy" id="670386"/>
    <lineage>
        <taxon>Eukaryota</taxon>
        <taxon>Amoebozoa</taxon>
        <taxon>Evosea</taxon>
        <taxon>Eumycetozoa</taxon>
        <taxon>Dictyostelia</taxon>
        <taxon>Acytosteliales</taxon>
        <taxon>Acytosteliaceae</taxon>
        <taxon>Heterostelium</taxon>
    </lineage>
</organism>
<evidence type="ECO:0000256" key="1">
    <source>
        <dbReference type="ARBA" id="ARBA00022737"/>
    </source>
</evidence>
<dbReference type="EMBL" id="ADBJ01000010">
    <property type="protein sequence ID" value="EFA83838.1"/>
    <property type="molecule type" value="Genomic_DNA"/>
</dbReference>
<dbReference type="OMA" id="CHEIVET"/>
<evidence type="ECO:0000313" key="5">
    <source>
        <dbReference type="EMBL" id="EFA83838.1"/>
    </source>
</evidence>
<keyword evidence="6" id="KW-1185">Reference proteome</keyword>
<dbReference type="Proteomes" id="UP000001396">
    <property type="component" value="Unassembled WGS sequence"/>
</dbReference>
<dbReference type="GeneID" id="31358429"/>
<proteinExistence type="predicted"/>
<name>D3B3E0_HETP5</name>
<feature type="repeat" description="ANK" evidence="3">
    <location>
        <begin position="129"/>
        <end position="161"/>
    </location>
</feature>
<sequence>MDPKDNSSNNHLNSSTASSQSSVIAATTSIPSSPQAQQQQPSSITHTHSSSVLSGQLQFSILENISNTVDKSTIKDHLKKHGLNLKNSRDQTLFHIAAMNGNQEVIRQCLKKKYVNLDEVKPLTLRDKDGYTPILCAINLGHLDIAEKLLLKNSDPNATTVSGSSSLHLLPRHYRHPKANKLATLLIEAGAYVNHKDSRFETPLHRATLQSAVDMITLEINKHIHYNHEKIRGKTCLHLAIENKRVDLLEMFLEYGAIFTKSSSNFPSPLEFAKQSEDPTILKFFNV</sequence>
<dbReference type="AlphaFoldDB" id="D3B3E0"/>
<gene>
    <name evidence="5" type="ORF">PPL_02906</name>
</gene>
<dbReference type="SMART" id="SM00248">
    <property type="entry name" value="ANK"/>
    <property type="match status" value="4"/>
</dbReference>
<dbReference type="PROSITE" id="PS50088">
    <property type="entry name" value="ANK_REPEAT"/>
    <property type="match status" value="2"/>
</dbReference>
<dbReference type="RefSeq" id="XP_020435955.1">
    <property type="nucleotide sequence ID" value="XM_020573883.1"/>
</dbReference>
<keyword evidence="1" id="KW-0677">Repeat</keyword>
<evidence type="ECO:0000256" key="3">
    <source>
        <dbReference type="PROSITE-ProRule" id="PRU00023"/>
    </source>
</evidence>
<protein>
    <submittedName>
        <fullName evidence="5">Uncharacterized protein</fullName>
    </submittedName>
</protein>
<evidence type="ECO:0000256" key="4">
    <source>
        <dbReference type="SAM" id="MobiDB-lite"/>
    </source>
</evidence>
<dbReference type="InterPro" id="IPR002110">
    <property type="entry name" value="Ankyrin_rpt"/>
</dbReference>
<dbReference type="SUPFAM" id="SSF48403">
    <property type="entry name" value="Ankyrin repeat"/>
    <property type="match status" value="1"/>
</dbReference>
<feature type="compositionally biased region" description="Low complexity" evidence="4">
    <location>
        <begin position="14"/>
        <end position="45"/>
    </location>
</feature>
<feature type="repeat" description="ANK" evidence="3">
    <location>
        <begin position="232"/>
        <end position="264"/>
    </location>
</feature>
<dbReference type="Pfam" id="PF12796">
    <property type="entry name" value="Ank_2"/>
    <property type="match status" value="2"/>
</dbReference>
<dbReference type="InParanoid" id="D3B3E0"/>
<dbReference type="Gene3D" id="1.25.40.20">
    <property type="entry name" value="Ankyrin repeat-containing domain"/>
    <property type="match status" value="1"/>
</dbReference>
<feature type="region of interest" description="Disordered" evidence="4">
    <location>
        <begin position="1"/>
        <end position="49"/>
    </location>
</feature>
<dbReference type="STRING" id="670386.D3B3E0"/>
<dbReference type="PANTHER" id="PTHR24171">
    <property type="entry name" value="ANKYRIN REPEAT DOMAIN-CONTAINING PROTEIN 39-RELATED"/>
    <property type="match status" value="1"/>
</dbReference>
<feature type="compositionally biased region" description="Polar residues" evidence="4">
    <location>
        <begin position="1"/>
        <end position="13"/>
    </location>
</feature>
<comment type="caution">
    <text evidence="5">The sequence shown here is derived from an EMBL/GenBank/DDBJ whole genome shotgun (WGS) entry which is preliminary data.</text>
</comment>
<evidence type="ECO:0000256" key="2">
    <source>
        <dbReference type="ARBA" id="ARBA00023043"/>
    </source>
</evidence>
<dbReference type="PROSITE" id="PS50297">
    <property type="entry name" value="ANK_REP_REGION"/>
    <property type="match status" value="1"/>
</dbReference>